<gene>
    <name evidence="2" type="ORF">CLG94_10885</name>
</gene>
<name>A0A2T4TVR3_9BACT</name>
<accession>A0A2T4TVR3</accession>
<reference evidence="3" key="2">
    <citation type="journal article" date="2018" name="Environ. Microbiol.">
        <title>Bloom of a denitrifying methanotroph, 'Candidatus Methylomirabilis limnetica', in a deep stratified lake.</title>
        <authorList>
            <person name="Graf J.S."/>
            <person name="Mayr M.J."/>
            <person name="Marchant H.K."/>
            <person name="Tienken D."/>
            <person name="Hach P.F."/>
            <person name="Brand A."/>
            <person name="Schubert C.J."/>
            <person name="Kuypers M.M."/>
            <person name="Milucka J."/>
        </authorList>
    </citation>
    <scope>NUCLEOTIDE SEQUENCE [LARGE SCALE GENOMIC DNA]</scope>
    <source>
        <strain evidence="3">Zug</strain>
    </source>
</reference>
<sequence length="107" mass="11854">MLADGDGDGAGFFLQQALEKYLKAYLLGHGWRLKKIHTLHSLLDDAAAFESRLAPFRPACERISGFYFAERYPSVGGEGVLTEDVKQALPVVRELIGLLFPDEVLES</sequence>
<reference evidence="2 3" key="1">
    <citation type="submission" date="2017-09" db="EMBL/GenBank/DDBJ databases">
        <title>Bloom of a denitrifying methanotroph, Candidatus Methylomirabilis limnetica, in a deep stratified lake.</title>
        <authorList>
            <person name="Graf J.S."/>
            <person name="Marchant H.K."/>
            <person name="Tienken D."/>
            <person name="Hach P.F."/>
            <person name="Brand A."/>
            <person name="Schubert C.J."/>
            <person name="Kuypers M.M."/>
            <person name="Milucka J."/>
        </authorList>
    </citation>
    <scope>NUCLEOTIDE SEQUENCE [LARGE SCALE GENOMIC DNA]</scope>
    <source>
        <strain evidence="2 3">Zug</strain>
    </source>
</reference>
<dbReference type="Proteomes" id="UP000241436">
    <property type="component" value="Unassembled WGS sequence"/>
</dbReference>
<keyword evidence="3" id="KW-1185">Reference proteome</keyword>
<dbReference type="PROSITE" id="PS50910">
    <property type="entry name" value="HEPN"/>
    <property type="match status" value="1"/>
</dbReference>
<evidence type="ECO:0000259" key="1">
    <source>
        <dbReference type="PROSITE" id="PS50910"/>
    </source>
</evidence>
<evidence type="ECO:0000313" key="2">
    <source>
        <dbReference type="EMBL" id="PTL35202.1"/>
    </source>
</evidence>
<evidence type="ECO:0000313" key="3">
    <source>
        <dbReference type="Proteomes" id="UP000241436"/>
    </source>
</evidence>
<protein>
    <recommendedName>
        <fullName evidence="1">HEPN domain-containing protein</fullName>
    </recommendedName>
</protein>
<dbReference type="EMBL" id="NVQC01000028">
    <property type="protein sequence ID" value="PTL35202.1"/>
    <property type="molecule type" value="Genomic_DNA"/>
</dbReference>
<dbReference type="Pfam" id="PF05168">
    <property type="entry name" value="HEPN"/>
    <property type="match status" value="1"/>
</dbReference>
<dbReference type="AlphaFoldDB" id="A0A2T4TVR3"/>
<dbReference type="SUPFAM" id="SSF81593">
    <property type="entry name" value="Nucleotidyltransferase substrate binding subunit/domain"/>
    <property type="match status" value="1"/>
</dbReference>
<feature type="domain" description="HEPN" evidence="1">
    <location>
        <begin position="1"/>
        <end position="95"/>
    </location>
</feature>
<comment type="caution">
    <text evidence="2">The sequence shown here is derived from an EMBL/GenBank/DDBJ whole genome shotgun (WGS) entry which is preliminary data.</text>
</comment>
<dbReference type="Gene3D" id="1.20.120.330">
    <property type="entry name" value="Nucleotidyltransferases domain 2"/>
    <property type="match status" value="1"/>
</dbReference>
<organism evidence="2 3">
    <name type="scientific">Candidatus Methylomirabilis limnetica</name>
    <dbReference type="NCBI Taxonomy" id="2033718"/>
    <lineage>
        <taxon>Bacteria</taxon>
        <taxon>Candidatus Methylomirabilota</taxon>
        <taxon>Candidatus Methylomirabilia</taxon>
        <taxon>Candidatus Methylomirabilales</taxon>
        <taxon>Candidatus Methylomirabilaceae</taxon>
        <taxon>Candidatus Methylomirabilis</taxon>
    </lineage>
</organism>
<dbReference type="InterPro" id="IPR007842">
    <property type="entry name" value="HEPN_dom"/>
</dbReference>
<proteinExistence type="predicted"/>